<evidence type="ECO:0000313" key="2">
    <source>
        <dbReference type="EMBL" id="KAK5122684.1"/>
    </source>
</evidence>
<name>A0ABR0KS44_9PEZI</name>
<dbReference type="EMBL" id="JAVRRA010025101">
    <property type="protein sequence ID" value="KAK5122684.1"/>
    <property type="molecule type" value="Genomic_DNA"/>
</dbReference>
<evidence type="ECO:0000313" key="3">
    <source>
        <dbReference type="Proteomes" id="UP001357485"/>
    </source>
</evidence>
<feature type="region of interest" description="Disordered" evidence="1">
    <location>
        <begin position="343"/>
        <end position="410"/>
    </location>
</feature>
<feature type="region of interest" description="Disordered" evidence="1">
    <location>
        <begin position="1"/>
        <end position="112"/>
    </location>
</feature>
<reference evidence="2 3" key="1">
    <citation type="submission" date="2023-08" db="EMBL/GenBank/DDBJ databases">
        <title>Black Yeasts Isolated from many extreme environments.</title>
        <authorList>
            <person name="Coleine C."/>
            <person name="Stajich J.E."/>
            <person name="Selbmann L."/>
        </authorList>
    </citation>
    <scope>NUCLEOTIDE SEQUENCE [LARGE SCALE GENOMIC DNA]</scope>
    <source>
        <strain evidence="2 3">CCFEE 536</strain>
    </source>
</reference>
<feature type="compositionally biased region" description="Low complexity" evidence="1">
    <location>
        <begin position="277"/>
        <end position="299"/>
    </location>
</feature>
<keyword evidence="3" id="KW-1185">Reference proteome</keyword>
<feature type="compositionally biased region" description="Basic residues" evidence="1">
    <location>
        <begin position="344"/>
        <end position="356"/>
    </location>
</feature>
<accession>A0ABR0KS44</accession>
<feature type="compositionally biased region" description="Pro residues" evidence="1">
    <location>
        <begin position="251"/>
        <end position="261"/>
    </location>
</feature>
<feature type="region of interest" description="Disordered" evidence="1">
    <location>
        <begin position="138"/>
        <end position="309"/>
    </location>
</feature>
<feature type="compositionally biased region" description="Low complexity" evidence="1">
    <location>
        <begin position="59"/>
        <end position="69"/>
    </location>
</feature>
<feature type="compositionally biased region" description="Basic residues" evidence="1">
    <location>
        <begin position="48"/>
        <end position="58"/>
    </location>
</feature>
<dbReference type="Proteomes" id="UP001357485">
    <property type="component" value="Unassembled WGS sequence"/>
</dbReference>
<feature type="compositionally biased region" description="Polar residues" evidence="1">
    <location>
        <begin position="219"/>
        <end position="235"/>
    </location>
</feature>
<comment type="caution">
    <text evidence="2">The sequence shown here is derived from an EMBL/GenBank/DDBJ whole genome shotgun (WGS) entry which is preliminary data.</text>
</comment>
<protein>
    <submittedName>
        <fullName evidence="2">Uncharacterized protein</fullName>
    </submittedName>
</protein>
<feature type="compositionally biased region" description="Basic and acidic residues" evidence="1">
    <location>
        <begin position="387"/>
        <end position="408"/>
    </location>
</feature>
<evidence type="ECO:0000256" key="1">
    <source>
        <dbReference type="SAM" id="MobiDB-lite"/>
    </source>
</evidence>
<proteinExistence type="predicted"/>
<organism evidence="2 3">
    <name type="scientific">Cryomyces antarcticus</name>
    <dbReference type="NCBI Taxonomy" id="329879"/>
    <lineage>
        <taxon>Eukaryota</taxon>
        <taxon>Fungi</taxon>
        <taxon>Dikarya</taxon>
        <taxon>Ascomycota</taxon>
        <taxon>Pezizomycotina</taxon>
        <taxon>Dothideomycetes</taxon>
        <taxon>Dothideomycetes incertae sedis</taxon>
        <taxon>Cryomyces</taxon>
    </lineage>
</organism>
<feature type="compositionally biased region" description="Pro residues" evidence="1">
    <location>
        <begin position="152"/>
        <end position="161"/>
    </location>
</feature>
<sequence>MGKHPVLAASRSTKESREDPSPLPQPNAIEPKAGLLQRLTALIARPSSRSKLHKRYKQQHSQQQQRPQSAPLPRERPSGARYSASPSTTLPQDPHDPSQYFSFPAYEDSHHTPSFLSSLWPHASQLLRRPSSLLSRHSDHTLSSVASCPPQVQHPPLSPDHPPTRHGPVPGHPLYREDMQHGPGHVQPGPASPPTSPRRLQRAARLSSAHAGASKSPAYISSPQRPLYTTANSWTGRERTKRLSGASASPPTSPPRTPAVPPTAQSRGGHAEEGRGADAQASDSDSASASRSSRFARLRGGAGESEHPLSARLHGRGFLPRRIGDDERVPGRLWFFAGGMGNRPRGKNLRAQRKRGKELEEEAREQRERKGQPSLLAFMLGARARGGRMEQETGKDGGEAKESEKKESNALALTEVKVVKEEVVMSGALAPADAQA</sequence>
<gene>
    <name evidence="2" type="ORF">LTR16_004007</name>
</gene>